<dbReference type="GeneID" id="82891960"/>
<name>A0ABY5UZ07_9BACT</name>
<organism evidence="2 3">
    <name type="scientific">Alistipes ihumii AP11</name>
    <dbReference type="NCBI Taxonomy" id="1211813"/>
    <lineage>
        <taxon>Bacteria</taxon>
        <taxon>Pseudomonadati</taxon>
        <taxon>Bacteroidota</taxon>
        <taxon>Bacteroidia</taxon>
        <taxon>Bacteroidales</taxon>
        <taxon>Rikenellaceae</taxon>
        <taxon>Alistipes</taxon>
    </lineage>
</organism>
<evidence type="ECO:0000256" key="1">
    <source>
        <dbReference type="SAM" id="Phobius"/>
    </source>
</evidence>
<keyword evidence="1" id="KW-0472">Membrane</keyword>
<protein>
    <recommendedName>
        <fullName evidence="4">Tat pathway signal sequence domain protein</fullName>
    </recommendedName>
</protein>
<evidence type="ECO:0000313" key="3">
    <source>
        <dbReference type="Proteomes" id="UP001059295"/>
    </source>
</evidence>
<dbReference type="EMBL" id="CP102294">
    <property type="protein sequence ID" value="UWN56868.1"/>
    <property type="molecule type" value="Genomic_DNA"/>
</dbReference>
<keyword evidence="3" id="KW-1185">Reference proteome</keyword>
<proteinExistence type="predicted"/>
<evidence type="ECO:0000313" key="2">
    <source>
        <dbReference type="EMBL" id="UWN56868.1"/>
    </source>
</evidence>
<sequence>MDKKKSESIDDVLYAVTEGRIVRRRKNPLPALLIGVAGAGLAIWSLTASSMSEHENLASILMLLGGGVALVGLIMAGIALASGSPVYEPTGERIRRGSIYYDTARKQELCAALEAGDADRLSRIPRGGSTSGVLLTLYATGSGSFAMAQVLEYVPHAFEPVTEVVLFSAEQGRAVAAML</sequence>
<dbReference type="Proteomes" id="UP001059295">
    <property type="component" value="Chromosome"/>
</dbReference>
<evidence type="ECO:0008006" key="4">
    <source>
        <dbReference type="Google" id="ProtNLM"/>
    </source>
</evidence>
<feature type="transmembrane region" description="Helical" evidence="1">
    <location>
        <begin position="60"/>
        <end position="87"/>
    </location>
</feature>
<keyword evidence="1" id="KW-1133">Transmembrane helix</keyword>
<reference evidence="2" key="1">
    <citation type="journal article" date="2022" name="Cell">
        <title>Design, construction, and in vivo augmentation of a complex gut microbiome.</title>
        <authorList>
            <person name="Cheng A.G."/>
            <person name="Ho P.Y."/>
            <person name="Aranda-Diaz A."/>
            <person name="Jain S."/>
            <person name="Yu F.B."/>
            <person name="Meng X."/>
            <person name="Wang M."/>
            <person name="Iakiviak M."/>
            <person name="Nagashima K."/>
            <person name="Zhao A."/>
            <person name="Murugkar P."/>
            <person name="Patil A."/>
            <person name="Atabakhsh K."/>
            <person name="Weakley A."/>
            <person name="Yan J."/>
            <person name="Brumbaugh A.R."/>
            <person name="Higginbottom S."/>
            <person name="Dimas A."/>
            <person name="Shiver A.L."/>
            <person name="Deutschbauer A."/>
            <person name="Neff N."/>
            <person name="Sonnenburg J.L."/>
            <person name="Huang K.C."/>
            <person name="Fischbach M.A."/>
        </authorList>
    </citation>
    <scope>NUCLEOTIDE SEQUENCE</scope>
    <source>
        <strain evidence="2">AP11</strain>
    </source>
</reference>
<gene>
    <name evidence="2" type="ORF">NQ491_09460</name>
</gene>
<dbReference type="RefSeq" id="WP_147524820.1">
    <property type="nucleotide sequence ID" value="NZ_CAPH01000010.1"/>
</dbReference>
<keyword evidence="1" id="KW-0812">Transmembrane</keyword>
<feature type="transmembrane region" description="Helical" evidence="1">
    <location>
        <begin position="29"/>
        <end position="48"/>
    </location>
</feature>
<accession>A0ABY5UZ07</accession>